<dbReference type="Gene3D" id="2.60.120.260">
    <property type="entry name" value="Galactose-binding domain-like"/>
    <property type="match status" value="1"/>
</dbReference>
<keyword evidence="4" id="KW-1185">Reference proteome</keyword>
<dbReference type="GO" id="GO:0008239">
    <property type="term" value="F:dipeptidyl-peptidase activity"/>
    <property type="evidence" value="ECO:0007669"/>
    <property type="project" value="InterPro"/>
</dbReference>
<gene>
    <name evidence="3" type="ORF">Pth03_11220</name>
</gene>
<dbReference type="Gene3D" id="1.10.3020.10">
    <property type="entry name" value="alpha-amino acid ester hydrolase ( Helical cap domain)"/>
    <property type="match status" value="1"/>
</dbReference>
<sequence length="543" mass="59231">MRLARRLGAAAMRLPRGSHDVAVQRDVAVPVAEGVILLSDHYMPVGSDRSPTVLVRSPYGRRGPFGMLYGYVFAEHGFHSVVQSVRGGFGSGGAFDPLGDERDDGLATVDWLRTQPWFDGSFAMFGPSYIGFAQWAIAAEAGPELKAMATQVTASQFHDAMYYGGGFALEAALTWVDMTARMEHPLSWLTADFVSSRRARRAASSGRPLAELDALATGQQSRFFQDVLRNGPETPFWARRDFSAAVAAVEAPVTMMGGWYDVFLPWQLADYAALRGAGRRPYLTIGPWSHSDGRMMRAAVIDALTWFRAHLSGDSSQLRDNPVRLHVTGAGEWREFPDWPVSGIREKKWRLQPHGGLAPVDPPESAPDTYRYDPAHPTPCVSGPSITGSGKPADQRRLESRHDVLAFTSPVLTEDLEIIGPVGAELYVRSDRIHTDVVVRLCDVGSNGESLNLCEGMRRLTPGTPEPDGDGVRRVHVELWPAAHRFRAGHRVRLHVCSGAYPRVARNPGTGADLGTATHMVTADQAVFHDPGRPSAVVLPVVG</sequence>
<evidence type="ECO:0000256" key="1">
    <source>
        <dbReference type="ARBA" id="ARBA00022801"/>
    </source>
</evidence>
<evidence type="ECO:0000259" key="2">
    <source>
        <dbReference type="SMART" id="SM00939"/>
    </source>
</evidence>
<dbReference type="EMBL" id="BOOR01000007">
    <property type="protein sequence ID" value="GII52733.1"/>
    <property type="molecule type" value="Genomic_DNA"/>
</dbReference>
<dbReference type="Pfam" id="PF08530">
    <property type="entry name" value="PepX_C"/>
    <property type="match status" value="1"/>
</dbReference>
<dbReference type="RefSeq" id="WP_203943028.1">
    <property type="nucleotide sequence ID" value="NZ_BOOR01000007.1"/>
</dbReference>
<proteinExistence type="predicted"/>
<dbReference type="InterPro" id="IPR005674">
    <property type="entry name" value="CocE/Ser_esterase"/>
</dbReference>
<dbReference type="Proteomes" id="UP000605992">
    <property type="component" value="Unassembled WGS sequence"/>
</dbReference>
<reference evidence="3" key="1">
    <citation type="submission" date="2021-01" db="EMBL/GenBank/DDBJ databases">
        <title>Whole genome shotgun sequence of Planotetraspora thailandica NBRC 104271.</title>
        <authorList>
            <person name="Komaki H."/>
            <person name="Tamura T."/>
        </authorList>
    </citation>
    <scope>NUCLEOTIDE SEQUENCE</scope>
    <source>
        <strain evidence="3">NBRC 104271</strain>
    </source>
</reference>
<keyword evidence="1" id="KW-0378">Hydrolase</keyword>
<accession>A0A8J3UWW2</accession>
<comment type="caution">
    <text evidence="3">The sequence shown here is derived from an EMBL/GenBank/DDBJ whole genome shotgun (WGS) entry which is preliminary data.</text>
</comment>
<dbReference type="InterPro" id="IPR013736">
    <property type="entry name" value="Xaa-Pro_dipept_C"/>
</dbReference>
<dbReference type="InterPro" id="IPR000383">
    <property type="entry name" value="Xaa-Pro-like_dom"/>
</dbReference>
<name>A0A8J3UWW2_9ACTN</name>
<evidence type="ECO:0000313" key="3">
    <source>
        <dbReference type="EMBL" id="GII52733.1"/>
    </source>
</evidence>
<feature type="domain" description="Xaa-Pro dipeptidyl-peptidase C-terminal" evidence="2">
    <location>
        <begin position="304"/>
        <end position="538"/>
    </location>
</feature>
<organism evidence="3 4">
    <name type="scientific">Planotetraspora thailandica</name>
    <dbReference type="NCBI Taxonomy" id="487172"/>
    <lineage>
        <taxon>Bacteria</taxon>
        <taxon>Bacillati</taxon>
        <taxon>Actinomycetota</taxon>
        <taxon>Actinomycetes</taxon>
        <taxon>Streptosporangiales</taxon>
        <taxon>Streptosporangiaceae</taxon>
        <taxon>Planotetraspora</taxon>
    </lineage>
</organism>
<dbReference type="Pfam" id="PF02129">
    <property type="entry name" value="Peptidase_S15"/>
    <property type="match status" value="1"/>
</dbReference>
<dbReference type="SUPFAM" id="SSF49785">
    <property type="entry name" value="Galactose-binding domain-like"/>
    <property type="match status" value="1"/>
</dbReference>
<dbReference type="SMART" id="SM00939">
    <property type="entry name" value="PepX_C"/>
    <property type="match status" value="1"/>
</dbReference>
<dbReference type="AlphaFoldDB" id="A0A8J3UWW2"/>
<evidence type="ECO:0000313" key="4">
    <source>
        <dbReference type="Proteomes" id="UP000605992"/>
    </source>
</evidence>
<dbReference type="NCBIfam" id="TIGR00976">
    <property type="entry name" value="CocE_NonD"/>
    <property type="match status" value="1"/>
</dbReference>
<dbReference type="Gene3D" id="3.40.50.1820">
    <property type="entry name" value="alpha/beta hydrolase"/>
    <property type="match status" value="1"/>
</dbReference>
<dbReference type="SUPFAM" id="SSF53474">
    <property type="entry name" value="alpha/beta-Hydrolases"/>
    <property type="match status" value="1"/>
</dbReference>
<dbReference type="InterPro" id="IPR008979">
    <property type="entry name" value="Galactose-bd-like_sf"/>
</dbReference>
<dbReference type="InterPro" id="IPR029058">
    <property type="entry name" value="AB_hydrolase_fold"/>
</dbReference>
<protein>
    <submittedName>
        <fullName evidence="3">Peptidase S15</fullName>
    </submittedName>
</protein>